<dbReference type="Proteomes" id="UP000827284">
    <property type="component" value="Unassembled WGS sequence"/>
</dbReference>
<feature type="region of interest" description="Disordered" evidence="1">
    <location>
        <begin position="446"/>
        <end position="465"/>
    </location>
</feature>
<reference evidence="2" key="1">
    <citation type="submission" date="2021-11" db="EMBL/GenBank/DDBJ databases">
        <authorList>
            <person name="Herlambang A."/>
            <person name="Guo Y."/>
            <person name="Takashima Y."/>
            <person name="Nishizawa T."/>
        </authorList>
    </citation>
    <scope>NUCLEOTIDE SEQUENCE</scope>
    <source>
        <strain evidence="2">E1425</strain>
    </source>
</reference>
<dbReference type="SUPFAM" id="SSF81383">
    <property type="entry name" value="F-box domain"/>
    <property type="match status" value="1"/>
</dbReference>
<dbReference type="InterPro" id="IPR036047">
    <property type="entry name" value="F-box-like_dom_sf"/>
</dbReference>
<dbReference type="EMBL" id="BQFW01000008">
    <property type="protein sequence ID" value="GJJ74214.1"/>
    <property type="molecule type" value="Genomic_DNA"/>
</dbReference>
<organism evidence="2 3">
    <name type="scientific">Entomortierella parvispora</name>
    <dbReference type="NCBI Taxonomy" id="205924"/>
    <lineage>
        <taxon>Eukaryota</taxon>
        <taxon>Fungi</taxon>
        <taxon>Fungi incertae sedis</taxon>
        <taxon>Mucoromycota</taxon>
        <taxon>Mortierellomycotina</taxon>
        <taxon>Mortierellomycetes</taxon>
        <taxon>Mortierellales</taxon>
        <taxon>Mortierellaceae</taxon>
        <taxon>Entomortierella</taxon>
    </lineage>
</organism>
<dbReference type="SUPFAM" id="SSF52047">
    <property type="entry name" value="RNI-like"/>
    <property type="match status" value="1"/>
</dbReference>
<dbReference type="InterPro" id="IPR032675">
    <property type="entry name" value="LRR_dom_sf"/>
</dbReference>
<feature type="compositionally biased region" description="Low complexity" evidence="1">
    <location>
        <begin position="451"/>
        <end position="463"/>
    </location>
</feature>
<evidence type="ECO:0008006" key="4">
    <source>
        <dbReference type="Google" id="ProtNLM"/>
    </source>
</evidence>
<evidence type="ECO:0000256" key="1">
    <source>
        <dbReference type="SAM" id="MobiDB-lite"/>
    </source>
</evidence>
<name>A0A9P3LXJ6_9FUNG</name>
<sequence>MASKPSPSHTAEILLVLGEHLDPGSLTSCVRVCKLWNELLLPFLYHTLDICTFNYEDAEPYDILVEAERIRQRLPSRRALHRYGSLYRELYLSLPCPFIDTLVFITKGIRHVILTSLVLLDESNLDRMPGFQALLSKNVKIERLDIRGFRGPCASRMIGQLIQCCPNLQEFAVEESDFGIADIAYLKHCPQLSKIILNIPGVESSEKRAIQVPSLPNLKSFELLSGDVRHEVDLPTVFELVVSWPNLEKLLLATESDKPYNLPLPLRPFHLNLLHLEISSEVLEDHDLARLLAACNRLSNLALLGQPLGWSSLPALIGRAGTLTSLTLSFGVPIDASMLKQLLCSLPKLTHFTCSRMDVDLMFPELTDGTAASSEGKNDWTSFSIGCPLPPLAHRRWACARLKVLEIQELVLSFDTARNRIALDQWKSLSDLENFDVRSSYRQKNIFDPKQQSNNGSTTSSQSLVDDTTVEAVETLVVDRYDIGRDPELQWMRKAWPNIQFYTGPVI</sequence>
<evidence type="ECO:0000313" key="2">
    <source>
        <dbReference type="EMBL" id="GJJ74214.1"/>
    </source>
</evidence>
<reference evidence="2" key="2">
    <citation type="journal article" date="2022" name="Microbiol. Resour. Announc.">
        <title>Whole-Genome Sequence of Entomortierella parvispora E1425, a Mucoromycotan Fungus Associated with Burkholderiaceae-Related Endosymbiotic Bacteria.</title>
        <authorList>
            <person name="Herlambang A."/>
            <person name="Guo Y."/>
            <person name="Takashima Y."/>
            <person name="Narisawa K."/>
            <person name="Ohta H."/>
            <person name="Nishizawa T."/>
        </authorList>
    </citation>
    <scope>NUCLEOTIDE SEQUENCE</scope>
    <source>
        <strain evidence="2">E1425</strain>
    </source>
</reference>
<dbReference type="AlphaFoldDB" id="A0A9P3LXJ6"/>
<dbReference type="Gene3D" id="3.80.10.10">
    <property type="entry name" value="Ribonuclease Inhibitor"/>
    <property type="match status" value="1"/>
</dbReference>
<evidence type="ECO:0000313" key="3">
    <source>
        <dbReference type="Proteomes" id="UP000827284"/>
    </source>
</evidence>
<accession>A0A9P3LXJ6</accession>
<comment type="caution">
    <text evidence="2">The sequence shown here is derived from an EMBL/GenBank/DDBJ whole genome shotgun (WGS) entry which is preliminary data.</text>
</comment>
<dbReference type="OrthoDB" id="427001at2759"/>
<protein>
    <recommendedName>
        <fullName evidence="4">F-box domain-containing protein</fullName>
    </recommendedName>
</protein>
<gene>
    <name evidence="2" type="ORF">EMPS_06572</name>
</gene>
<proteinExistence type="predicted"/>
<keyword evidence="3" id="KW-1185">Reference proteome</keyword>